<evidence type="ECO:0000256" key="1">
    <source>
        <dbReference type="ARBA" id="ARBA00004496"/>
    </source>
</evidence>
<comment type="pathway">
    <text evidence="2 12">Amino-acid biosynthesis; L-histidine biosynthesis; L-histidine from 5-phospho-alpha-D-ribose 1-diphosphate: step 5/9.</text>
</comment>
<dbReference type="PROSITE" id="PS51273">
    <property type="entry name" value="GATASE_TYPE_1"/>
    <property type="match status" value="1"/>
</dbReference>
<dbReference type="Pfam" id="PF00117">
    <property type="entry name" value="GATase"/>
    <property type="match status" value="1"/>
</dbReference>
<dbReference type="PIRSF" id="PIRSF000495">
    <property type="entry name" value="Amidotransf_hisH"/>
    <property type="match status" value="1"/>
</dbReference>
<accession>A0A432WNI8</accession>
<evidence type="ECO:0000256" key="3">
    <source>
        <dbReference type="ARBA" id="ARBA00011152"/>
    </source>
</evidence>
<comment type="function">
    <text evidence="12">IGPS catalyzes the conversion of PRFAR and glutamine to IGP, AICAR and glutamate. The HisH subunit catalyzes the hydrolysis of glutamine to glutamate and ammonia as part of the synthesis of IGP and AICAR. The resulting ammonia molecule is channeled to the active site of HisF.</text>
</comment>
<protein>
    <recommendedName>
        <fullName evidence="12">Imidazole glycerol phosphate synthase subunit HisH</fullName>
        <ecNumber evidence="12">4.3.2.10</ecNumber>
    </recommendedName>
    <alternativeName>
        <fullName evidence="12">IGP synthase glutaminase subunit</fullName>
        <ecNumber evidence="12">3.5.1.2</ecNumber>
    </alternativeName>
    <alternativeName>
        <fullName evidence="12">IGP synthase subunit HisH</fullName>
    </alternativeName>
    <alternativeName>
        <fullName evidence="12">ImGP synthase subunit HisH</fullName>
        <shortName evidence="12">IGPS subunit HisH</shortName>
    </alternativeName>
</protein>
<evidence type="ECO:0000256" key="8">
    <source>
        <dbReference type="ARBA" id="ARBA00023102"/>
    </source>
</evidence>
<comment type="caution">
    <text evidence="15">The sequence shown here is derived from an EMBL/GenBank/DDBJ whole genome shotgun (WGS) entry which is preliminary data.</text>
</comment>
<dbReference type="InterPro" id="IPR010139">
    <property type="entry name" value="Imidazole-glycPsynth_HisH"/>
</dbReference>
<dbReference type="HAMAP" id="MF_00278">
    <property type="entry name" value="HisH"/>
    <property type="match status" value="1"/>
</dbReference>
<dbReference type="AlphaFoldDB" id="A0A432WNI8"/>
<comment type="catalytic activity">
    <reaction evidence="10 12">
        <text>5-[(5-phospho-1-deoxy-D-ribulos-1-ylimino)methylamino]-1-(5-phospho-beta-D-ribosyl)imidazole-4-carboxamide + L-glutamine = D-erythro-1-(imidazol-4-yl)glycerol 3-phosphate + 5-amino-1-(5-phospho-beta-D-ribosyl)imidazole-4-carboxamide + L-glutamate + H(+)</text>
        <dbReference type="Rhea" id="RHEA:24793"/>
        <dbReference type="ChEBI" id="CHEBI:15378"/>
        <dbReference type="ChEBI" id="CHEBI:29985"/>
        <dbReference type="ChEBI" id="CHEBI:58278"/>
        <dbReference type="ChEBI" id="CHEBI:58359"/>
        <dbReference type="ChEBI" id="CHEBI:58475"/>
        <dbReference type="ChEBI" id="CHEBI:58525"/>
        <dbReference type="EC" id="4.3.2.10"/>
    </reaction>
</comment>
<dbReference type="PANTHER" id="PTHR42701:SF1">
    <property type="entry name" value="IMIDAZOLE GLYCEROL PHOSPHATE SYNTHASE SUBUNIT HISH"/>
    <property type="match status" value="1"/>
</dbReference>
<feature type="active site" evidence="12 13">
    <location>
        <position position="184"/>
    </location>
</feature>
<keyword evidence="6 12" id="KW-0378">Hydrolase</keyword>
<dbReference type="UniPathway" id="UPA00031">
    <property type="reaction ID" value="UER00010"/>
</dbReference>
<keyword evidence="16" id="KW-1185">Reference proteome</keyword>
<dbReference type="GO" id="GO:0005737">
    <property type="term" value="C:cytoplasm"/>
    <property type="evidence" value="ECO:0007669"/>
    <property type="project" value="UniProtKB-SubCell"/>
</dbReference>
<dbReference type="GO" id="GO:0000107">
    <property type="term" value="F:imidazoleglycerol-phosphate synthase activity"/>
    <property type="evidence" value="ECO:0007669"/>
    <property type="project" value="UniProtKB-UniRule"/>
</dbReference>
<dbReference type="Proteomes" id="UP000288405">
    <property type="component" value="Unassembled WGS sequence"/>
</dbReference>
<evidence type="ECO:0000259" key="14">
    <source>
        <dbReference type="Pfam" id="PF00117"/>
    </source>
</evidence>
<dbReference type="EMBL" id="PIPM01000003">
    <property type="protein sequence ID" value="RUO35344.1"/>
    <property type="molecule type" value="Genomic_DNA"/>
</dbReference>
<feature type="active site" description="Nucleophile" evidence="12 13">
    <location>
        <position position="77"/>
    </location>
</feature>
<comment type="subcellular location">
    <subcellularLocation>
        <location evidence="1 12">Cytoplasm</location>
    </subcellularLocation>
</comment>
<evidence type="ECO:0000256" key="2">
    <source>
        <dbReference type="ARBA" id="ARBA00005091"/>
    </source>
</evidence>
<keyword evidence="4 12" id="KW-0963">Cytoplasm</keyword>
<dbReference type="EC" id="3.5.1.2" evidence="12"/>
<dbReference type="PANTHER" id="PTHR42701">
    <property type="entry name" value="IMIDAZOLE GLYCEROL PHOSPHATE SYNTHASE SUBUNIT HISH"/>
    <property type="match status" value="1"/>
</dbReference>
<dbReference type="InterPro" id="IPR029062">
    <property type="entry name" value="Class_I_gatase-like"/>
</dbReference>
<dbReference type="RefSeq" id="WP_126776462.1">
    <property type="nucleotide sequence ID" value="NZ_PIPM01000003.1"/>
</dbReference>
<dbReference type="Gene3D" id="3.40.50.880">
    <property type="match status" value="1"/>
</dbReference>
<evidence type="ECO:0000256" key="10">
    <source>
        <dbReference type="ARBA" id="ARBA00047838"/>
    </source>
</evidence>
<keyword evidence="7 12" id="KW-0315">Glutamine amidotransferase</keyword>
<comment type="catalytic activity">
    <reaction evidence="11 12">
        <text>L-glutamine + H2O = L-glutamate + NH4(+)</text>
        <dbReference type="Rhea" id="RHEA:15889"/>
        <dbReference type="ChEBI" id="CHEBI:15377"/>
        <dbReference type="ChEBI" id="CHEBI:28938"/>
        <dbReference type="ChEBI" id="CHEBI:29985"/>
        <dbReference type="ChEBI" id="CHEBI:58359"/>
        <dbReference type="EC" id="3.5.1.2"/>
    </reaction>
</comment>
<evidence type="ECO:0000256" key="11">
    <source>
        <dbReference type="ARBA" id="ARBA00049534"/>
    </source>
</evidence>
<name>A0A432WNI8_9GAMM</name>
<keyword evidence="9 12" id="KW-0456">Lyase</keyword>
<dbReference type="InterPro" id="IPR017926">
    <property type="entry name" value="GATASE"/>
</dbReference>
<dbReference type="OrthoDB" id="9807137at2"/>
<feature type="active site" evidence="12 13">
    <location>
        <position position="182"/>
    </location>
</feature>
<comment type="subunit">
    <text evidence="3 12">Heterodimer of HisH and HisF.</text>
</comment>
<evidence type="ECO:0000256" key="6">
    <source>
        <dbReference type="ARBA" id="ARBA00022801"/>
    </source>
</evidence>
<dbReference type="GO" id="GO:0000105">
    <property type="term" value="P:L-histidine biosynthetic process"/>
    <property type="evidence" value="ECO:0007669"/>
    <property type="project" value="UniProtKB-UniRule"/>
</dbReference>
<dbReference type="FunFam" id="3.40.50.880:FF:000009">
    <property type="entry name" value="Imidazole glycerol phosphate synthase subunit HisH"/>
    <property type="match status" value="1"/>
</dbReference>
<evidence type="ECO:0000256" key="13">
    <source>
        <dbReference type="PIRSR" id="PIRSR000495-1"/>
    </source>
</evidence>
<dbReference type="GO" id="GO:0016829">
    <property type="term" value="F:lyase activity"/>
    <property type="evidence" value="ECO:0007669"/>
    <property type="project" value="UniProtKB-KW"/>
</dbReference>
<evidence type="ECO:0000256" key="9">
    <source>
        <dbReference type="ARBA" id="ARBA00023239"/>
    </source>
</evidence>
<keyword evidence="5 12" id="KW-0028">Amino-acid biosynthesis</keyword>
<evidence type="ECO:0000256" key="12">
    <source>
        <dbReference type="HAMAP-Rule" id="MF_00278"/>
    </source>
</evidence>
<gene>
    <name evidence="12 15" type="primary">hisH</name>
    <name evidence="15" type="ORF">CWE11_04845</name>
</gene>
<dbReference type="GO" id="GO:0004359">
    <property type="term" value="F:glutaminase activity"/>
    <property type="evidence" value="ECO:0007669"/>
    <property type="project" value="UniProtKB-EC"/>
</dbReference>
<evidence type="ECO:0000256" key="7">
    <source>
        <dbReference type="ARBA" id="ARBA00022962"/>
    </source>
</evidence>
<keyword evidence="8 12" id="KW-0368">Histidine biosynthesis</keyword>
<evidence type="ECO:0000313" key="15">
    <source>
        <dbReference type="EMBL" id="RUO35344.1"/>
    </source>
</evidence>
<organism evidence="15 16">
    <name type="scientific">Aliidiomarina sanyensis</name>
    <dbReference type="NCBI Taxonomy" id="1249555"/>
    <lineage>
        <taxon>Bacteria</taxon>
        <taxon>Pseudomonadati</taxon>
        <taxon>Pseudomonadota</taxon>
        <taxon>Gammaproteobacteria</taxon>
        <taxon>Alteromonadales</taxon>
        <taxon>Idiomarinaceae</taxon>
        <taxon>Aliidiomarina</taxon>
    </lineage>
</organism>
<sequence>MSLVIVNTRVANLASVDFAFQRFGVHATISADPAIIRAAERVVLPGVGTAGAAMRSLQSLELVNVLRELEQPVLGICLGMQMLAESSHESQGAQDKPTPCLGVIPTQIERLHDDGRHPLPHMGWNQTQVSEHPLFRGLNNPWFYYVHSFAAPVNDSAIAACDYTQPFAAAIAHKNFMGVQFHPERSGHDGAQVLKNFLEISC</sequence>
<evidence type="ECO:0000256" key="4">
    <source>
        <dbReference type="ARBA" id="ARBA00022490"/>
    </source>
</evidence>
<evidence type="ECO:0000313" key="16">
    <source>
        <dbReference type="Proteomes" id="UP000288405"/>
    </source>
</evidence>
<dbReference type="SUPFAM" id="SSF52317">
    <property type="entry name" value="Class I glutamine amidotransferase-like"/>
    <property type="match status" value="1"/>
</dbReference>
<dbReference type="NCBIfam" id="TIGR01855">
    <property type="entry name" value="IMP_synth_hisH"/>
    <property type="match status" value="1"/>
</dbReference>
<dbReference type="PRINTS" id="PR00097">
    <property type="entry name" value="ANTSNTHASEII"/>
</dbReference>
<proteinExistence type="inferred from homology"/>
<feature type="domain" description="Glutamine amidotransferase" evidence="14">
    <location>
        <begin position="35"/>
        <end position="198"/>
    </location>
</feature>
<dbReference type="EC" id="4.3.2.10" evidence="12"/>
<reference evidence="15 16" key="1">
    <citation type="journal article" date="2011" name="Front. Microbiol.">
        <title>Genomic signatures of strain selection and enhancement in Bacillus atrophaeus var. globigii, a historical biowarfare simulant.</title>
        <authorList>
            <person name="Gibbons H.S."/>
            <person name="Broomall S.M."/>
            <person name="McNew L.A."/>
            <person name="Daligault H."/>
            <person name="Chapman C."/>
            <person name="Bruce D."/>
            <person name="Karavis M."/>
            <person name="Krepps M."/>
            <person name="McGregor P.A."/>
            <person name="Hong C."/>
            <person name="Park K.H."/>
            <person name="Akmal A."/>
            <person name="Feldman A."/>
            <person name="Lin J.S."/>
            <person name="Chang W.E."/>
            <person name="Higgs B.W."/>
            <person name="Demirev P."/>
            <person name="Lindquist J."/>
            <person name="Liem A."/>
            <person name="Fochler E."/>
            <person name="Read T.D."/>
            <person name="Tapia R."/>
            <person name="Johnson S."/>
            <person name="Bishop-Lilly K.A."/>
            <person name="Detter C."/>
            <person name="Han C."/>
            <person name="Sozhamannan S."/>
            <person name="Rosenzweig C.N."/>
            <person name="Skowronski E.W."/>
        </authorList>
    </citation>
    <scope>NUCLEOTIDE SEQUENCE [LARGE SCALE GENOMIC DNA]</scope>
    <source>
        <strain evidence="15 16">GYP-17</strain>
    </source>
</reference>
<dbReference type="CDD" id="cd01748">
    <property type="entry name" value="GATase1_IGP_Synthase"/>
    <property type="match status" value="1"/>
</dbReference>
<evidence type="ECO:0000256" key="5">
    <source>
        <dbReference type="ARBA" id="ARBA00022605"/>
    </source>
</evidence>